<evidence type="ECO:0000313" key="1">
    <source>
        <dbReference type="EnsemblPlants" id="AVESA.00010b.r2.2CG0292320.2.CDS"/>
    </source>
</evidence>
<dbReference type="Proteomes" id="UP001732700">
    <property type="component" value="Chromosome 2C"/>
</dbReference>
<accession>A0ACD5UNY3</accession>
<name>A0ACD5UNY3_AVESA</name>
<organism evidence="1 2">
    <name type="scientific">Avena sativa</name>
    <name type="common">Oat</name>
    <dbReference type="NCBI Taxonomy" id="4498"/>
    <lineage>
        <taxon>Eukaryota</taxon>
        <taxon>Viridiplantae</taxon>
        <taxon>Streptophyta</taxon>
        <taxon>Embryophyta</taxon>
        <taxon>Tracheophyta</taxon>
        <taxon>Spermatophyta</taxon>
        <taxon>Magnoliopsida</taxon>
        <taxon>Liliopsida</taxon>
        <taxon>Poales</taxon>
        <taxon>Poaceae</taxon>
        <taxon>BOP clade</taxon>
        <taxon>Pooideae</taxon>
        <taxon>Poodae</taxon>
        <taxon>Poeae</taxon>
        <taxon>Poeae Chloroplast Group 1 (Aveneae type)</taxon>
        <taxon>Aveninae</taxon>
        <taxon>Avena</taxon>
    </lineage>
</organism>
<reference evidence="1" key="1">
    <citation type="submission" date="2021-05" db="EMBL/GenBank/DDBJ databases">
        <authorList>
            <person name="Scholz U."/>
            <person name="Mascher M."/>
            <person name="Fiebig A."/>
        </authorList>
    </citation>
    <scope>NUCLEOTIDE SEQUENCE [LARGE SCALE GENOMIC DNA]</scope>
</reference>
<proteinExistence type="predicted"/>
<protein>
    <submittedName>
        <fullName evidence="1">Uncharacterized protein</fullName>
    </submittedName>
</protein>
<sequence length="422" mass="47062">MHIYFKNMKAERGKEGDLPGTDCGIEQLSSSSHYQVSTLPSPRKKQSPPSMPPPALLDDVVEQILLRFPPDEPACLVRACLVCKPWRVLLTGTAFLRSYRLFHGPPPMLGFLHRLYDEEPCVARFVPTAKAFLPPRPDRRCWYALDARHGRALFYDSEQKPAEFVVWDPTTDFQRRIPLPEAPKSWNAAVFCAVEGCDHLDCHGDGPFLVAFVGTDRKEGTWITSACFYSSEASAWSGTTSVHHPDASIEMRPSVLSGNAVYFLCDPSTRILRCDFVRERELSVIDRPDVYENNIVLITAEDGALGFAGVQESSIYLWSMELDVEGSVAWLQYRVIDLGTLLPSRALMITPDAIGFAEGVNVIFVRTTVGLFTIELKSGLVKKVSGRGSVCTAIPYTSFYTPDRVIPQLPMPDEDAMIHLLT</sequence>
<reference evidence="1" key="2">
    <citation type="submission" date="2025-09" db="UniProtKB">
        <authorList>
            <consortium name="EnsemblPlants"/>
        </authorList>
    </citation>
    <scope>IDENTIFICATION</scope>
</reference>
<dbReference type="EnsemblPlants" id="AVESA.00010b.r2.2CG0292320.2">
    <property type="protein sequence ID" value="AVESA.00010b.r2.2CG0292320.2.CDS"/>
    <property type="gene ID" value="AVESA.00010b.r2.2CG0292320"/>
</dbReference>
<evidence type="ECO:0000313" key="2">
    <source>
        <dbReference type="Proteomes" id="UP001732700"/>
    </source>
</evidence>
<keyword evidence="2" id="KW-1185">Reference proteome</keyword>